<sequence>MVHRFGCAYCTGAFATHGATYLPEDDVLWWSKGGKLSASLTEMENDAGALMDKLFADTAGKRYLSNITEYTAREELT</sequence>
<dbReference type="AlphaFoldDB" id="A0A9D2NM72"/>
<comment type="caution">
    <text evidence="1">The sequence shown here is derived from an EMBL/GenBank/DDBJ whole genome shotgun (WGS) entry which is preliminary data.</text>
</comment>
<evidence type="ECO:0000313" key="2">
    <source>
        <dbReference type="Proteomes" id="UP000823890"/>
    </source>
</evidence>
<organism evidence="1 2">
    <name type="scientific">Candidatus Mediterraneibacter faecipullorum</name>
    <dbReference type="NCBI Taxonomy" id="2838670"/>
    <lineage>
        <taxon>Bacteria</taxon>
        <taxon>Bacillati</taxon>
        <taxon>Bacillota</taxon>
        <taxon>Clostridia</taxon>
        <taxon>Lachnospirales</taxon>
        <taxon>Lachnospiraceae</taxon>
        <taxon>Mediterraneibacter</taxon>
    </lineage>
</organism>
<gene>
    <name evidence="1" type="ORF">H9758_09625</name>
</gene>
<dbReference type="EMBL" id="DWWO01000114">
    <property type="protein sequence ID" value="HJC34832.1"/>
    <property type="molecule type" value="Genomic_DNA"/>
</dbReference>
<protein>
    <submittedName>
        <fullName evidence="1">Uncharacterized protein</fullName>
    </submittedName>
</protein>
<reference evidence="1" key="2">
    <citation type="submission" date="2021-04" db="EMBL/GenBank/DDBJ databases">
        <authorList>
            <person name="Gilroy R."/>
        </authorList>
    </citation>
    <scope>NUCLEOTIDE SEQUENCE</scope>
    <source>
        <strain evidence="1">ChiW19-954</strain>
    </source>
</reference>
<proteinExistence type="predicted"/>
<dbReference type="Proteomes" id="UP000823890">
    <property type="component" value="Unassembled WGS sequence"/>
</dbReference>
<reference evidence="1" key="1">
    <citation type="journal article" date="2021" name="PeerJ">
        <title>Extensive microbial diversity within the chicken gut microbiome revealed by metagenomics and culture.</title>
        <authorList>
            <person name="Gilroy R."/>
            <person name="Ravi A."/>
            <person name="Getino M."/>
            <person name="Pursley I."/>
            <person name="Horton D.L."/>
            <person name="Alikhan N.F."/>
            <person name="Baker D."/>
            <person name="Gharbi K."/>
            <person name="Hall N."/>
            <person name="Watson M."/>
            <person name="Adriaenssens E.M."/>
            <person name="Foster-Nyarko E."/>
            <person name="Jarju S."/>
            <person name="Secka A."/>
            <person name="Antonio M."/>
            <person name="Oren A."/>
            <person name="Chaudhuri R.R."/>
            <person name="La Ragione R."/>
            <person name="Hildebrand F."/>
            <person name="Pallen M.J."/>
        </authorList>
    </citation>
    <scope>NUCLEOTIDE SEQUENCE</scope>
    <source>
        <strain evidence="1">ChiW19-954</strain>
    </source>
</reference>
<accession>A0A9D2NM72</accession>
<evidence type="ECO:0000313" key="1">
    <source>
        <dbReference type="EMBL" id="HJC34832.1"/>
    </source>
</evidence>
<name>A0A9D2NM72_9FIRM</name>